<dbReference type="GO" id="GO:0042742">
    <property type="term" value="P:defense response to bacterium"/>
    <property type="evidence" value="ECO:0007669"/>
    <property type="project" value="UniProtKB-ARBA"/>
</dbReference>
<dbReference type="Gene3D" id="3.80.10.10">
    <property type="entry name" value="Ribonuclease Inhibitor"/>
    <property type="match status" value="1"/>
</dbReference>
<reference evidence="8 9" key="1">
    <citation type="submission" date="2019-12" db="EMBL/GenBank/DDBJ databases">
        <authorList>
            <person name="Scholz U."/>
            <person name="Mascher M."/>
            <person name="Fiebig A."/>
        </authorList>
    </citation>
    <scope>NUCLEOTIDE SEQUENCE</scope>
</reference>
<keyword evidence="9" id="KW-1185">Reference proteome</keyword>
<dbReference type="InterPro" id="IPR042197">
    <property type="entry name" value="Apaf_helical"/>
</dbReference>
<dbReference type="Pfam" id="PF00931">
    <property type="entry name" value="NB-ARC"/>
    <property type="match status" value="1"/>
</dbReference>
<dbReference type="InterPro" id="IPR044974">
    <property type="entry name" value="Disease_R_plants"/>
</dbReference>
<dbReference type="PANTHER" id="PTHR23155:SF1044">
    <property type="entry name" value="DISEASE RESISTANCE PROTEIN RPS2"/>
    <property type="match status" value="1"/>
</dbReference>
<dbReference type="FunFam" id="1.10.10.10:FF:000322">
    <property type="entry name" value="Probable disease resistance protein At1g63360"/>
    <property type="match status" value="1"/>
</dbReference>
<keyword evidence="2" id="KW-0677">Repeat</keyword>
<dbReference type="Gene3D" id="3.40.50.300">
    <property type="entry name" value="P-loop containing nucleotide triphosphate hydrolases"/>
    <property type="match status" value="1"/>
</dbReference>
<dbReference type="SUPFAM" id="SSF52058">
    <property type="entry name" value="L domain-like"/>
    <property type="match status" value="1"/>
</dbReference>
<dbReference type="SUPFAM" id="SSF52540">
    <property type="entry name" value="P-loop containing nucleoside triphosphate hydrolases"/>
    <property type="match status" value="1"/>
</dbReference>
<proteinExistence type="predicted"/>
<evidence type="ECO:0000259" key="6">
    <source>
        <dbReference type="Pfam" id="PF23559"/>
    </source>
</evidence>
<dbReference type="GO" id="GO:0043531">
    <property type="term" value="F:ADP binding"/>
    <property type="evidence" value="ECO:0007669"/>
    <property type="project" value="InterPro"/>
</dbReference>
<dbReference type="InterPro" id="IPR055414">
    <property type="entry name" value="LRR_R13L4/SHOC2-like"/>
</dbReference>
<dbReference type="Pfam" id="PF23598">
    <property type="entry name" value="LRR_14"/>
    <property type="match status" value="1"/>
</dbReference>
<dbReference type="InterPro" id="IPR027417">
    <property type="entry name" value="P-loop_NTPase"/>
</dbReference>
<evidence type="ECO:0000256" key="3">
    <source>
        <dbReference type="ARBA" id="ARBA00022821"/>
    </source>
</evidence>
<dbReference type="AlphaFoldDB" id="A0A7I8JEW3"/>
<dbReference type="Pfam" id="PF23559">
    <property type="entry name" value="WHD_DRP"/>
    <property type="match status" value="1"/>
</dbReference>
<feature type="domain" description="NB-ARC" evidence="5">
    <location>
        <begin position="55"/>
        <end position="115"/>
    </location>
</feature>
<accession>A0A7I8JEW3</accession>
<dbReference type="GO" id="GO:0009626">
    <property type="term" value="P:plant-type hypersensitive response"/>
    <property type="evidence" value="ECO:0007669"/>
    <property type="project" value="UniProtKB-ARBA"/>
</dbReference>
<dbReference type="Gene3D" id="1.10.10.10">
    <property type="entry name" value="Winged helix-like DNA-binding domain superfamily/Winged helix DNA-binding domain"/>
    <property type="match status" value="1"/>
</dbReference>
<evidence type="ECO:0000259" key="7">
    <source>
        <dbReference type="Pfam" id="PF23598"/>
    </source>
</evidence>
<evidence type="ECO:0000256" key="4">
    <source>
        <dbReference type="SAM" id="Phobius"/>
    </source>
</evidence>
<evidence type="ECO:0000313" key="8">
    <source>
        <dbReference type="EMBL" id="CAA2629433.1"/>
    </source>
</evidence>
<dbReference type="InterPro" id="IPR036388">
    <property type="entry name" value="WH-like_DNA-bd_sf"/>
</dbReference>
<dbReference type="Proteomes" id="UP001189122">
    <property type="component" value="Unassembled WGS sequence"/>
</dbReference>
<sequence length="678" mass="77970">MLYGVLVRGATDCLSFALAWGVERLNNLLCFREDPVQQVTVTTADLVGMEQINGYMRQIRDFLDEDGPGALGIYGMGGIGKTTLLWSFDCVIFVTVAADPNVLKVQEKIRERLDLDPPSSKAPSSQTEEEKWEVTTLNDSQAWILFQNKVGRNLDHDSSAVYQHAKAIVRKCGGLPLALEILDRTMADARSIGDWRDAARDLQVLSLLRFNFYRLTDDCTRQCFLYCCLFKEDDEIKRNKLILYWIGEGLIEQSSPHKGRKIINNLISASLLQRGYSDDLVKMHDVVRDMCLWLSKGDFIDNIINLDRWQNVKRVQCMDTTLYSIPKRFFQRTPSLHVLQLQCFISENTLKDIASLLKLRYLDLLGIQVDYLPNNIMSLIRLQFLYLSLTNLQHLLGSIGSLIKLKEFNVSSNKLQSLSNTIGSLFLCEIKELDLSFTKLQSLPNTIRSLVELENLDLFSTKLDYLLDSLGSFLNVSNMKLQSLSNIIISLVEKTSVRSLLELQIFDLSYTKLNHLSYSIGFLVKLKYLNMSDIKLQSLPSTIKLLAKLEKLHLGYTNLNYFLDSIKSLLQKLDLSSTKLDCLPIFINYLVKLKELNLSFTKLQCLPSTIRSLMELEKLYKVRLTMFGTKLIIKICMITKLSFRFYYYFLKLEGLNLSLIYQVYYLFCCEIERIRSHM</sequence>
<keyword evidence="3" id="KW-0611">Plant defense</keyword>
<dbReference type="GO" id="GO:0002758">
    <property type="term" value="P:innate immune response-activating signaling pathway"/>
    <property type="evidence" value="ECO:0007669"/>
    <property type="project" value="UniProtKB-ARBA"/>
</dbReference>
<dbReference type="PANTHER" id="PTHR23155">
    <property type="entry name" value="DISEASE RESISTANCE PROTEIN RP"/>
    <property type="match status" value="1"/>
</dbReference>
<keyword evidence="4" id="KW-0472">Membrane</keyword>
<feature type="transmembrane region" description="Helical" evidence="4">
    <location>
        <begin position="645"/>
        <end position="668"/>
    </location>
</feature>
<dbReference type="SMART" id="SM00369">
    <property type="entry name" value="LRR_TYP"/>
    <property type="match status" value="4"/>
</dbReference>
<keyword evidence="1" id="KW-0433">Leucine-rich repeat</keyword>
<organism evidence="8">
    <name type="scientific">Spirodela intermedia</name>
    <name type="common">Intermediate duckweed</name>
    <dbReference type="NCBI Taxonomy" id="51605"/>
    <lineage>
        <taxon>Eukaryota</taxon>
        <taxon>Viridiplantae</taxon>
        <taxon>Streptophyta</taxon>
        <taxon>Embryophyta</taxon>
        <taxon>Tracheophyta</taxon>
        <taxon>Spermatophyta</taxon>
        <taxon>Magnoliopsida</taxon>
        <taxon>Liliopsida</taxon>
        <taxon>Araceae</taxon>
        <taxon>Lemnoideae</taxon>
        <taxon>Spirodela</taxon>
    </lineage>
</organism>
<keyword evidence="4" id="KW-0812">Transmembrane</keyword>
<evidence type="ECO:0000313" key="9">
    <source>
        <dbReference type="Proteomes" id="UP001189122"/>
    </source>
</evidence>
<dbReference type="InterPro" id="IPR032675">
    <property type="entry name" value="LRR_dom_sf"/>
</dbReference>
<dbReference type="InterPro" id="IPR003591">
    <property type="entry name" value="Leu-rich_rpt_typical-subtyp"/>
</dbReference>
<evidence type="ECO:0000259" key="5">
    <source>
        <dbReference type="Pfam" id="PF00931"/>
    </source>
</evidence>
<dbReference type="EMBL" id="CACRZD030000011">
    <property type="protein sequence ID" value="CAA6668677.1"/>
    <property type="molecule type" value="Genomic_DNA"/>
</dbReference>
<dbReference type="EMBL" id="LR743598">
    <property type="protein sequence ID" value="CAA2629433.1"/>
    <property type="molecule type" value="Genomic_DNA"/>
</dbReference>
<gene>
    <name evidence="8" type="ORF">SI7747_11015071</name>
</gene>
<feature type="domain" description="Disease resistance protein winged helix" evidence="6">
    <location>
        <begin position="229"/>
        <end position="290"/>
    </location>
</feature>
<protein>
    <submittedName>
        <fullName evidence="8">Uncharacterized protein</fullName>
    </submittedName>
</protein>
<name>A0A7I8JEW3_SPIIN</name>
<keyword evidence="4" id="KW-1133">Transmembrane helix</keyword>
<feature type="domain" description="Disease resistance R13L4/SHOC-2-like LRR" evidence="7">
    <location>
        <begin position="334"/>
        <end position="488"/>
    </location>
</feature>
<dbReference type="InterPro" id="IPR058922">
    <property type="entry name" value="WHD_DRP"/>
</dbReference>
<dbReference type="InterPro" id="IPR002182">
    <property type="entry name" value="NB-ARC"/>
</dbReference>
<evidence type="ECO:0000256" key="2">
    <source>
        <dbReference type="ARBA" id="ARBA00022737"/>
    </source>
</evidence>
<dbReference type="PRINTS" id="PR00364">
    <property type="entry name" value="DISEASERSIST"/>
</dbReference>
<dbReference type="Gene3D" id="1.10.8.430">
    <property type="entry name" value="Helical domain of apoptotic protease-activating factors"/>
    <property type="match status" value="1"/>
</dbReference>
<evidence type="ECO:0000256" key="1">
    <source>
        <dbReference type="ARBA" id="ARBA00022614"/>
    </source>
</evidence>